<evidence type="ECO:0000256" key="1">
    <source>
        <dbReference type="SAM" id="MobiDB-lite"/>
    </source>
</evidence>
<feature type="compositionally biased region" description="Basic and acidic residues" evidence="1">
    <location>
        <begin position="56"/>
        <end position="71"/>
    </location>
</feature>
<dbReference type="EnsemblMetazoa" id="CJA40100b.1">
    <property type="protein sequence ID" value="CJA40100b.1"/>
    <property type="gene ID" value="WBGene00215948"/>
</dbReference>
<evidence type="ECO:0000313" key="2">
    <source>
        <dbReference type="EnsemblMetazoa" id="CJA40100b.1"/>
    </source>
</evidence>
<evidence type="ECO:0000313" key="3">
    <source>
        <dbReference type="Proteomes" id="UP000005237"/>
    </source>
</evidence>
<reference evidence="3" key="1">
    <citation type="submission" date="2010-08" db="EMBL/GenBank/DDBJ databases">
        <authorList>
            <consortium name="Caenorhabditis japonica Sequencing Consortium"/>
            <person name="Wilson R.K."/>
        </authorList>
    </citation>
    <scope>NUCLEOTIDE SEQUENCE [LARGE SCALE GENOMIC DNA]</scope>
    <source>
        <strain evidence="3">DF5081</strain>
    </source>
</reference>
<sequence>MASLCYHTSSTASHQTSASSCFLSMQTDPTNTPEEQEIVKKIVINNETRLRKSMMVKKDSQTPKSVKERKEKKSKIPFWNRHSKAKHEEVPEPQPETPYEDPLHPDWSSDAPCVVSSNRSTPTTVTVAPIFKHSHTFAAEPVHTAWEISRDEKHVSESHISYRNEEDKAIEWVEESVNIKSWENTQEKQLEMPPVLPSRSTSRQVREGMGTVKKIRYFVRKKAFFVVTSSSQQ</sequence>
<organism evidence="2 3">
    <name type="scientific">Caenorhabditis japonica</name>
    <dbReference type="NCBI Taxonomy" id="281687"/>
    <lineage>
        <taxon>Eukaryota</taxon>
        <taxon>Metazoa</taxon>
        <taxon>Ecdysozoa</taxon>
        <taxon>Nematoda</taxon>
        <taxon>Chromadorea</taxon>
        <taxon>Rhabditida</taxon>
        <taxon>Rhabditina</taxon>
        <taxon>Rhabditomorpha</taxon>
        <taxon>Rhabditoidea</taxon>
        <taxon>Rhabditidae</taxon>
        <taxon>Peloderinae</taxon>
        <taxon>Caenorhabditis</taxon>
    </lineage>
</organism>
<accession>A0A8R1ETN3</accession>
<feature type="region of interest" description="Disordered" evidence="1">
    <location>
        <begin position="51"/>
        <end position="108"/>
    </location>
</feature>
<dbReference type="AlphaFoldDB" id="A0A8R1ETN3"/>
<feature type="compositionally biased region" description="Basic residues" evidence="1">
    <location>
        <begin position="72"/>
        <end position="85"/>
    </location>
</feature>
<protein>
    <submittedName>
        <fullName evidence="2">Uncharacterized protein</fullName>
    </submittedName>
</protein>
<name>A0A8R1ETN3_CAEJA</name>
<proteinExistence type="predicted"/>
<keyword evidence="3" id="KW-1185">Reference proteome</keyword>
<dbReference type="Proteomes" id="UP000005237">
    <property type="component" value="Unassembled WGS sequence"/>
</dbReference>
<reference evidence="2" key="2">
    <citation type="submission" date="2022-06" db="UniProtKB">
        <authorList>
            <consortium name="EnsemblMetazoa"/>
        </authorList>
    </citation>
    <scope>IDENTIFICATION</scope>
    <source>
        <strain evidence="2">DF5081</strain>
    </source>
</reference>